<feature type="transmembrane region" description="Helical" evidence="1">
    <location>
        <begin position="67"/>
        <end position="89"/>
    </location>
</feature>
<evidence type="ECO:0000256" key="1">
    <source>
        <dbReference type="SAM" id="Phobius"/>
    </source>
</evidence>
<reference evidence="2 3" key="1">
    <citation type="submission" date="2016-11" db="EMBL/GenBank/DDBJ databases">
        <authorList>
            <person name="Varghese N."/>
            <person name="Submissions S."/>
        </authorList>
    </citation>
    <scope>NUCLEOTIDE SEQUENCE [LARGE SCALE GENOMIC DNA]</scope>
    <source>
        <strain evidence="2 3">DSM 29620</strain>
    </source>
</reference>
<feature type="transmembrane region" description="Helical" evidence="1">
    <location>
        <begin position="34"/>
        <end position="55"/>
    </location>
</feature>
<evidence type="ECO:0000313" key="3">
    <source>
        <dbReference type="Proteomes" id="UP000324252"/>
    </source>
</evidence>
<accession>A0A1H0MLF0</accession>
<dbReference type="RefSeq" id="WP_043847429.1">
    <property type="nucleotide sequence ID" value="NZ_FNIO01000010.1"/>
</dbReference>
<dbReference type="Pfam" id="PF20334">
    <property type="entry name" value="DUF6629"/>
    <property type="match status" value="1"/>
</dbReference>
<feature type="transmembrane region" description="Helical" evidence="1">
    <location>
        <begin position="6"/>
        <end position="27"/>
    </location>
</feature>
<keyword evidence="1" id="KW-1133">Transmembrane helix</keyword>
<dbReference type="AlphaFoldDB" id="A0A1H0MLF0"/>
<protein>
    <submittedName>
        <fullName evidence="2">Uncharacterized protein</fullName>
    </submittedName>
</protein>
<name>A0A1H0MLF0_9RHOB</name>
<feature type="transmembrane region" description="Helical" evidence="1">
    <location>
        <begin position="142"/>
        <end position="161"/>
    </location>
</feature>
<keyword evidence="1" id="KW-0472">Membrane</keyword>
<keyword evidence="3" id="KW-1185">Reference proteome</keyword>
<dbReference type="OrthoDB" id="8441457at2"/>
<sequence length="228" mass="25817">MCLSAQVSFAASVFLVGGGAAISIVAFQRNKRYLPLALMPLFAGLQQFTEGFVWVGMNGNDPLTVLWGAMGFIFFTWFMWPIWVPFSVYVLEPDDSPRKRLFRLMALIGLAFGLLLYIPHGLNSDMVVVEINNQSLAYEKSMWLDFMMPRWLTNTIYVTLITLPPALSHYKHVRHFALTLVAVIVVDIAFLQYAYISFFCLLAGLATLHLVYIILTNKCARECPELFA</sequence>
<dbReference type="Proteomes" id="UP000324252">
    <property type="component" value="Unassembled WGS sequence"/>
</dbReference>
<feature type="transmembrane region" description="Helical" evidence="1">
    <location>
        <begin position="173"/>
        <end position="190"/>
    </location>
</feature>
<dbReference type="InterPro" id="IPR046737">
    <property type="entry name" value="DUF6629"/>
</dbReference>
<gene>
    <name evidence="2" type="ORF">SAMN05444142_11362</name>
</gene>
<dbReference type="EMBL" id="FQZZ01000013">
    <property type="protein sequence ID" value="SHK93175.1"/>
    <property type="molecule type" value="Genomic_DNA"/>
</dbReference>
<organism evidence="2 3">
    <name type="scientific">Lutimaribacter pacificus</name>
    <dbReference type="NCBI Taxonomy" id="391948"/>
    <lineage>
        <taxon>Bacteria</taxon>
        <taxon>Pseudomonadati</taxon>
        <taxon>Pseudomonadota</taxon>
        <taxon>Alphaproteobacteria</taxon>
        <taxon>Rhodobacterales</taxon>
        <taxon>Roseobacteraceae</taxon>
        <taxon>Lutimaribacter</taxon>
    </lineage>
</organism>
<keyword evidence="1" id="KW-0812">Transmembrane</keyword>
<proteinExistence type="predicted"/>
<evidence type="ECO:0000313" key="2">
    <source>
        <dbReference type="EMBL" id="SHK93175.1"/>
    </source>
</evidence>
<feature type="transmembrane region" description="Helical" evidence="1">
    <location>
        <begin position="101"/>
        <end position="122"/>
    </location>
</feature>
<feature type="transmembrane region" description="Helical" evidence="1">
    <location>
        <begin position="196"/>
        <end position="215"/>
    </location>
</feature>